<evidence type="ECO:0000259" key="16">
    <source>
        <dbReference type="Pfam" id="PF08543"/>
    </source>
</evidence>
<keyword evidence="4 14" id="KW-0479">Metal-binding</keyword>
<dbReference type="HOGENOM" id="CLU_018272_7_1_9"/>
<dbReference type="Pfam" id="PF02581">
    <property type="entry name" value="TMP-TENI"/>
    <property type="match status" value="1"/>
</dbReference>
<dbReference type="STRING" id="643648.Slip_0243"/>
<comment type="similarity">
    <text evidence="2">Belongs to the ThiD family.</text>
</comment>
<dbReference type="EMBL" id="CP002048">
    <property type="protein sequence ID" value="ADI01030.1"/>
    <property type="molecule type" value="Genomic_DNA"/>
</dbReference>
<sequence>MTPDEVHKVLTIAGSDSGGGAGIQADLKTFAALGVYGTSVITAVTAQNTLGVQGVGGIDPALVEQQMDSVFLDIKVEAAKTGMLYDEGIIRAVARKLGEHRVRNVVVDPVMVSTTGHRLLLPEAERAMRELMMPAADFVTPNPDEASVLWGASIRKEADLHQAARAIRDMGARFVIITGVKRGERCLDLAFDGREFRELEGPYIPTPNTHGTGCTYSAALASFLAYGMEPWEAAQAAKDFVTTGLRYSYSPGKGSGPVNHSALYYPGTVADRAVARLRSLVFANWRKRPEPGREPVLNLIIGSPWCSGQDYAELAEKAIRMGTRVIQLREKEKDSREMIEVGLRVARSCREHGAIFIVNDRADVAVAVGADGVHLGQTDIPPEVARAMMGPGKIVGVSVSTVEEARAAIAAGADYLGLGPVFATASKQDAAPPCGLETVRQVASFSPVPVIAIGGITPENAREVLNAGAAGVAVISAVWDSPDPWDQMRRFIEMMRI</sequence>
<evidence type="ECO:0000256" key="14">
    <source>
        <dbReference type="HAMAP-Rule" id="MF_00097"/>
    </source>
</evidence>
<dbReference type="InterPro" id="IPR034291">
    <property type="entry name" value="TMP_synthase"/>
</dbReference>
<proteinExistence type="inferred from homology"/>
<evidence type="ECO:0000256" key="13">
    <source>
        <dbReference type="ARBA" id="ARBA00047883"/>
    </source>
</evidence>
<keyword evidence="5" id="KW-0547">Nucleotide-binding</keyword>
<dbReference type="CDD" id="cd00564">
    <property type="entry name" value="TMP_TenI"/>
    <property type="match status" value="1"/>
</dbReference>
<keyword evidence="3 14" id="KW-0808">Transferase</keyword>
<name>D7CJE1_SYNLT</name>
<evidence type="ECO:0000256" key="5">
    <source>
        <dbReference type="ARBA" id="ARBA00022741"/>
    </source>
</evidence>
<dbReference type="GO" id="GO:0009228">
    <property type="term" value="P:thiamine biosynthetic process"/>
    <property type="evidence" value="ECO:0007669"/>
    <property type="project" value="UniProtKB-KW"/>
</dbReference>
<dbReference type="SUPFAM" id="SSF51391">
    <property type="entry name" value="Thiamin phosphate synthase"/>
    <property type="match status" value="1"/>
</dbReference>
<dbReference type="AlphaFoldDB" id="D7CJE1"/>
<dbReference type="CDD" id="cd01169">
    <property type="entry name" value="HMPP_kinase"/>
    <property type="match status" value="1"/>
</dbReference>
<dbReference type="PANTHER" id="PTHR20858:SF21">
    <property type="entry name" value="THIAMINE-PHOSPHATE SYNTHASE"/>
    <property type="match status" value="1"/>
</dbReference>
<dbReference type="GO" id="GO:0009229">
    <property type="term" value="P:thiamine diphosphate biosynthetic process"/>
    <property type="evidence" value="ECO:0007669"/>
    <property type="project" value="UniProtKB-UniRule"/>
</dbReference>
<evidence type="ECO:0000259" key="15">
    <source>
        <dbReference type="Pfam" id="PF02581"/>
    </source>
</evidence>
<dbReference type="SUPFAM" id="SSF53613">
    <property type="entry name" value="Ribokinase-like"/>
    <property type="match status" value="1"/>
</dbReference>
<evidence type="ECO:0000256" key="11">
    <source>
        <dbReference type="ARBA" id="ARBA00047334"/>
    </source>
</evidence>
<dbReference type="PANTHER" id="PTHR20858">
    <property type="entry name" value="PHOSPHOMETHYLPYRIMIDINE KINASE"/>
    <property type="match status" value="1"/>
</dbReference>
<dbReference type="GO" id="GO:0005829">
    <property type="term" value="C:cytosol"/>
    <property type="evidence" value="ECO:0007669"/>
    <property type="project" value="TreeGrafter"/>
</dbReference>
<dbReference type="GO" id="GO:0008972">
    <property type="term" value="F:phosphomethylpyrimidine kinase activity"/>
    <property type="evidence" value="ECO:0007669"/>
    <property type="project" value="InterPro"/>
</dbReference>
<evidence type="ECO:0000256" key="6">
    <source>
        <dbReference type="ARBA" id="ARBA00022777"/>
    </source>
</evidence>
<evidence type="ECO:0000256" key="4">
    <source>
        <dbReference type="ARBA" id="ARBA00022723"/>
    </source>
</evidence>
<dbReference type="eggNOG" id="COG0352">
    <property type="taxonomic scope" value="Bacteria"/>
</dbReference>
<comment type="catalytic activity">
    <reaction evidence="13 14">
        <text>2-[(2R,5Z)-2-carboxy-4-methylthiazol-5(2H)-ylidene]ethyl phosphate + 4-amino-2-methyl-5-(diphosphooxymethyl)pyrimidine + 2 H(+) = thiamine phosphate + CO2 + diphosphate</text>
        <dbReference type="Rhea" id="RHEA:47844"/>
        <dbReference type="ChEBI" id="CHEBI:15378"/>
        <dbReference type="ChEBI" id="CHEBI:16526"/>
        <dbReference type="ChEBI" id="CHEBI:33019"/>
        <dbReference type="ChEBI" id="CHEBI:37575"/>
        <dbReference type="ChEBI" id="CHEBI:57841"/>
        <dbReference type="ChEBI" id="CHEBI:62899"/>
        <dbReference type="EC" id="2.5.1.3"/>
    </reaction>
</comment>
<dbReference type="NCBIfam" id="TIGR00097">
    <property type="entry name" value="HMP-P_kinase"/>
    <property type="match status" value="1"/>
</dbReference>
<dbReference type="FunFam" id="3.20.20.70:FF:000096">
    <property type="entry name" value="Thiamine-phosphate synthase"/>
    <property type="match status" value="1"/>
</dbReference>
<dbReference type="InterPro" id="IPR029056">
    <property type="entry name" value="Ribokinase-like"/>
</dbReference>
<feature type="binding site" evidence="14">
    <location>
        <begin position="327"/>
        <end position="331"/>
    </location>
    <ligand>
        <name>4-amino-2-methyl-5-(diphosphooxymethyl)pyrimidine</name>
        <dbReference type="ChEBI" id="CHEBI:57841"/>
    </ligand>
</feature>
<comment type="cofactor">
    <cofactor evidence="14">
        <name>Mg(2+)</name>
        <dbReference type="ChEBI" id="CHEBI:18420"/>
    </cofactor>
    <text evidence="14">Binds 1 Mg(2+) ion per subunit.</text>
</comment>
<keyword evidence="10" id="KW-0511">Multifunctional enzyme</keyword>
<reference evidence="17 18" key="2">
    <citation type="journal article" date="2010" name="Stand. Genomic Sci.">
        <title>Complete genome sequence of Syntrophothermus lipocalidus type strain (TGB-C1).</title>
        <authorList>
            <person name="Djao O.D."/>
            <person name="Zhang X."/>
            <person name="Lucas S."/>
            <person name="Lapidus A."/>
            <person name="Del Rio T.G."/>
            <person name="Nolan M."/>
            <person name="Tice H."/>
            <person name="Cheng J.F."/>
            <person name="Han C."/>
            <person name="Tapia R."/>
            <person name="Goodwin L."/>
            <person name="Pitluck S."/>
            <person name="Liolios K."/>
            <person name="Ivanova N."/>
            <person name="Mavromatis K."/>
            <person name="Mikhailova N."/>
            <person name="Ovchinnikova G."/>
            <person name="Pati A."/>
            <person name="Brambilla E."/>
            <person name="Chen A."/>
            <person name="Palaniappan K."/>
            <person name="Land M."/>
            <person name="Hauser L."/>
            <person name="Chang Y.J."/>
            <person name="Jeffries C.D."/>
            <person name="Rohde M."/>
            <person name="Sikorski J."/>
            <person name="Spring S."/>
            <person name="Goker M."/>
            <person name="Detter J.C."/>
            <person name="Woyke T."/>
            <person name="Bristow J."/>
            <person name="Eisen J.A."/>
            <person name="Markowitz V."/>
            <person name="Hugenholtz P."/>
            <person name="Kyrpides N.C."/>
            <person name="Klenk H.P."/>
        </authorList>
    </citation>
    <scope>NUCLEOTIDE SEQUENCE [LARGE SCALE GENOMIC DNA]</scope>
    <source>
        <strain evidence="18">DSM 12680 / TGB-C1</strain>
    </source>
</reference>
<dbReference type="GO" id="GO:0008902">
    <property type="term" value="F:hydroxymethylpyrimidine kinase activity"/>
    <property type="evidence" value="ECO:0007669"/>
    <property type="project" value="TreeGrafter"/>
</dbReference>
<feature type="binding site" evidence="14">
    <location>
        <begin position="475"/>
        <end position="476"/>
    </location>
    <ligand>
        <name>2-[(2R,5Z)-2-carboxy-4-methylthiazol-5(2H)-ylidene]ethyl phosphate</name>
        <dbReference type="ChEBI" id="CHEBI:62899"/>
    </ligand>
</feature>
<evidence type="ECO:0000256" key="2">
    <source>
        <dbReference type="ARBA" id="ARBA00009879"/>
    </source>
</evidence>
<comment type="catalytic activity">
    <reaction evidence="11 14">
        <text>4-methyl-5-(2-phosphooxyethyl)-thiazole + 4-amino-2-methyl-5-(diphosphooxymethyl)pyrimidine + H(+) = thiamine phosphate + diphosphate</text>
        <dbReference type="Rhea" id="RHEA:22328"/>
        <dbReference type="ChEBI" id="CHEBI:15378"/>
        <dbReference type="ChEBI" id="CHEBI:33019"/>
        <dbReference type="ChEBI" id="CHEBI:37575"/>
        <dbReference type="ChEBI" id="CHEBI:57841"/>
        <dbReference type="ChEBI" id="CHEBI:58296"/>
        <dbReference type="EC" id="2.5.1.3"/>
    </reaction>
</comment>
<keyword evidence="8 14" id="KW-0460">Magnesium</keyword>
<feature type="domain" description="Pyridoxamine kinase/Phosphomethylpyrimidine kinase" evidence="16">
    <location>
        <begin position="16"/>
        <end position="259"/>
    </location>
</feature>
<dbReference type="KEGG" id="slp:Slip_0243"/>
<dbReference type="InterPro" id="IPR036206">
    <property type="entry name" value="ThiamineP_synth_sf"/>
</dbReference>
<organism evidence="17 18">
    <name type="scientific">Syntrophothermus lipocalidus (strain DSM 12680 / TGB-C1)</name>
    <dbReference type="NCBI Taxonomy" id="643648"/>
    <lineage>
        <taxon>Bacteria</taxon>
        <taxon>Bacillati</taxon>
        <taxon>Bacillota</taxon>
        <taxon>Clostridia</taxon>
        <taxon>Eubacteriales</taxon>
        <taxon>Syntrophomonadaceae</taxon>
        <taxon>Syntrophothermus</taxon>
    </lineage>
</organism>
<comment type="function">
    <text evidence="14">Condenses 4-methyl-5-(beta-hydroxyethyl)thiazole monophosphate (THZ-P) and 2-methyl-4-amino-5-hydroxymethyl pyrimidine pyrophosphate (HMP-PP) to form thiamine monophosphate (TMP).</text>
</comment>
<dbReference type="GO" id="GO:0005524">
    <property type="term" value="F:ATP binding"/>
    <property type="evidence" value="ECO:0007669"/>
    <property type="project" value="UniProtKB-KW"/>
</dbReference>
<dbReference type="InterPro" id="IPR004399">
    <property type="entry name" value="HMP/HMP-P_kinase_dom"/>
</dbReference>
<dbReference type="FunFam" id="3.40.1190.20:FF:000003">
    <property type="entry name" value="Phosphomethylpyrimidine kinase ThiD"/>
    <property type="match status" value="1"/>
</dbReference>
<dbReference type="InterPro" id="IPR022998">
    <property type="entry name" value="ThiamineP_synth_TenI"/>
</dbReference>
<feature type="binding site" evidence="14">
    <location>
        <position position="427"/>
    </location>
    <ligand>
        <name>4-amino-2-methyl-5-(diphosphooxymethyl)pyrimidine</name>
        <dbReference type="ChEBI" id="CHEBI:57841"/>
    </ligand>
</feature>
<dbReference type="Proteomes" id="UP000000378">
    <property type="component" value="Chromosome"/>
</dbReference>
<evidence type="ECO:0000256" key="9">
    <source>
        <dbReference type="ARBA" id="ARBA00022977"/>
    </source>
</evidence>
<feature type="binding site" evidence="14">
    <location>
        <position position="360"/>
    </location>
    <ligand>
        <name>Mg(2+)</name>
        <dbReference type="ChEBI" id="CHEBI:18420"/>
    </ligand>
</feature>
<keyword evidence="18" id="KW-1185">Reference proteome</keyword>
<gene>
    <name evidence="14" type="primary">thiE</name>
    <name evidence="17" type="ordered locus">Slip_0243</name>
</gene>
<dbReference type="InterPro" id="IPR013749">
    <property type="entry name" value="PM/HMP-P_kinase-1"/>
</dbReference>
<dbReference type="Pfam" id="PF08543">
    <property type="entry name" value="Phos_pyr_kin"/>
    <property type="match status" value="1"/>
</dbReference>
<feature type="binding site" evidence="14">
    <location>
        <position position="398"/>
    </location>
    <ligand>
        <name>4-amino-2-methyl-5-(diphosphooxymethyl)pyrimidine</name>
        <dbReference type="ChEBI" id="CHEBI:57841"/>
    </ligand>
</feature>
<dbReference type="InterPro" id="IPR013785">
    <property type="entry name" value="Aldolase_TIM"/>
</dbReference>
<accession>D7CJE1</accession>
<evidence type="ECO:0000256" key="12">
    <source>
        <dbReference type="ARBA" id="ARBA00047851"/>
    </source>
</evidence>
<dbReference type="HAMAP" id="MF_00097">
    <property type="entry name" value="TMP_synthase"/>
    <property type="match status" value="1"/>
</dbReference>
<feature type="binding site" evidence="14">
    <location>
        <position position="455"/>
    </location>
    <ligand>
        <name>2-[(2R,5Z)-2-carboxy-4-methylthiazol-5(2H)-ylidene]ethyl phosphate</name>
        <dbReference type="ChEBI" id="CHEBI:62899"/>
    </ligand>
</feature>
<feature type="domain" description="Thiamine phosphate synthase/TenI" evidence="15">
    <location>
        <begin position="298"/>
        <end position="478"/>
    </location>
</feature>
<reference evidence="18" key="1">
    <citation type="journal article" date="2010" name="Stand. Genomic Sci.">
        <title>Complete genome sequence of Syntrophothermus lipocalidus type strain (TGB-C1T).</title>
        <authorList>
            <consortium name="US DOE Joint Genome Institute (JGI-PGF)"/>
            <person name="Djao O."/>
            <person name="Zhang X."/>
            <person name="Lucas S."/>
            <person name="Lapidus A."/>
            <person name="Glavina Del Rio T."/>
            <person name="Nolan M."/>
            <person name="Tice H."/>
            <person name="Cheng J."/>
            <person name="Han C."/>
            <person name="Tapia R."/>
            <person name="Goodwin L."/>
            <person name="Pitluck S."/>
            <person name="Liolios K."/>
            <person name="Ivanova N."/>
            <person name="Mavromatis K."/>
            <person name="Mikhailova N."/>
            <person name="Ovchinnikova G."/>
            <person name="Pati A."/>
            <person name="Brambilla E."/>
            <person name="Chen A."/>
            <person name="Palaniappan K."/>
            <person name="Land M."/>
            <person name="Hauser L."/>
            <person name="Chang Y."/>
            <person name="Jeffries C."/>
            <person name="Rohde M."/>
            <person name="Sikorski J."/>
            <person name="Spring S."/>
            <person name="Goker M."/>
            <person name="Detter J."/>
            <person name="Woyke T."/>
            <person name="Bristow J."/>
            <person name="Eisen J."/>
            <person name="Markowitz V."/>
            <person name="Hugenholtz P."/>
            <person name="Kyrpides N."/>
            <person name="Klenk H."/>
        </authorList>
    </citation>
    <scope>NUCLEOTIDE SEQUENCE [LARGE SCALE GENOMIC DNA]</scope>
    <source>
        <strain evidence="18">DSM 12680 / TGB-C1</strain>
    </source>
</reference>
<evidence type="ECO:0000313" key="18">
    <source>
        <dbReference type="Proteomes" id="UP000000378"/>
    </source>
</evidence>
<evidence type="ECO:0000256" key="3">
    <source>
        <dbReference type="ARBA" id="ARBA00022679"/>
    </source>
</evidence>
<dbReference type="Gene3D" id="3.40.1190.20">
    <property type="match status" value="1"/>
</dbReference>
<dbReference type="GO" id="GO:0000287">
    <property type="term" value="F:magnesium ion binding"/>
    <property type="evidence" value="ECO:0007669"/>
    <property type="project" value="UniProtKB-UniRule"/>
</dbReference>
<comment type="pathway">
    <text evidence="1 14">Cofactor biosynthesis; thiamine diphosphate biosynthesis; thiamine phosphate from 4-amino-2-methyl-5-diphosphomethylpyrimidine and 4-methyl-5-(2-phosphoethyl)-thiazole: step 1/1.</text>
</comment>
<evidence type="ECO:0000256" key="7">
    <source>
        <dbReference type="ARBA" id="ARBA00022840"/>
    </source>
</evidence>
<comment type="catalytic activity">
    <reaction evidence="12 14">
        <text>2-(2-carboxy-4-methylthiazol-5-yl)ethyl phosphate + 4-amino-2-methyl-5-(diphosphooxymethyl)pyrimidine + 2 H(+) = thiamine phosphate + CO2 + diphosphate</text>
        <dbReference type="Rhea" id="RHEA:47848"/>
        <dbReference type="ChEBI" id="CHEBI:15378"/>
        <dbReference type="ChEBI" id="CHEBI:16526"/>
        <dbReference type="ChEBI" id="CHEBI:33019"/>
        <dbReference type="ChEBI" id="CHEBI:37575"/>
        <dbReference type="ChEBI" id="CHEBI:57841"/>
        <dbReference type="ChEBI" id="CHEBI:62890"/>
        <dbReference type="EC" id="2.5.1.3"/>
    </reaction>
</comment>
<evidence type="ECO:0000256" key="1">
    <source>
        <dbReference type="ARBA" id="ARBA00005165"/>
    </source>
</evidence>
<feature type="binding site" evidence="14">
    <location>
        <position position="359"/>
    </location>
    <ligand>
        <name>4-amino-2-methyl-5-(diphosphooxymethyl)pyrimidine</name>
        <dbReference type="ChEBI" id="CHEBI:57841"/>
    </ligand>
</feature>
<dbReference type="Gene3D" id="3.20.20.70">
    <property type="entry name" value="Aldolase class I"/>
    <property type="match status" value="1"/>
</dbReference>
<feature type="binding site" evidence="14">
    <location>
        <position position="379"/>
    </location>
    <ligand>
        <name>Mg(2+)</name>
        <dbReference type="ChEBI" id="CHEBI:18420"/>
    </ligand>
</feature>
<dbReference type="NCBIfam" id="TIGR00693">
    <property type="entry name" value="thiE"/>
    <property type="match status" value="1"/>
</dbReference>
<dbReference type="EC" id="2.5.1.3" evidence="14"/>
<dbReference type="UniPathway" id="UPA00060">
    <property type="reaction ID" value="UER00141"/>
</dbReference>
<protein>
    <recommendedName>
        <fullName evidence="14">Thiamine-phosphate synthase</fullName>
        <shortName evidence="14">TP synthase</shortName>
        <shortName evidence="14">TPS</shortName>
        <ecNumber evidence="14">2.5.1.3</ecNumber>
    </recommendedName>
    <alternativeName>
        <fullName evidence="14">Thiamine-phosphate pyrophosphorylase</fullName>
        <shortName evidence="14">TMP pyrophosphorylase</shortName>
        <shortName evidence="14">TMP-PPase</shortName>
    </alternativeName>
</protein>
<keyword evidence="6 17" id="KW-0418">Kinase</keyword>
<dbReference type="GO" id="GO:0004789">
    <property type="term" value="F:thiamine-phosphate diphosphorylase activity"/>
    <property type="evidence" value="ECO:0007669"/>
    <property type="project" value="UniProtKB-UniRule"/>
</dbReference>
<keyword evidence="7" id="KW-0067">ATP-binding</keyword>
<evidence type="ECO:0000313" key="17">
    <source>
        <dbReference type="EMBL" id="ADI01030.1"/>
    </source>
</evidence>
<keyword evidence="9 14" id="KW-0784">Thiamine biosynthesis</keyword>
<dbReference type="eggNOG" id="COG0351">
    <property type="taxonomic scope" value="Bacteria"/>
</dbReference>
<evidence type="ECO:0000256" key="8">
    <source>
        <dbReference type="ARBA" id="ARBA00022842"/>
    </source>
</evidence>
<feature type="binding site" evidence="14">
    <location>
        <begin position="424"/>
        <end position="426"/>
    </location>
    <ligand>
        <name>2-[(2R,5Z)-2-carboxy-4-methylthiazol-5(2H)-ylidene]ethyl phosphate</name>
        <dbReference type="ChEBI" id="CHEBI:62899"/>
    </ligand>
</feature>
<comment type="similarity">
    <text evidence="14">Belongs to the thiamine-phosphate synthase family.</text>
</comment>
<evidence type="ECO:0000256" key="10">
    <source>
        <dbReference type="ARBA" id="ARBA00023268"/>
    </source>
</evidence>